<organism evidence="6 7">
    <name type="scientific">Nibribacter ruber</name>
    <dbReference type="NCBI Taxonomy" id="2698458"/>
    <lineage>
        <taxon>Bacteria</taxon>
        <taxon>Pseudomonadati</taxon>
        <taxon>Bacteroidota</taxon>
        <taxon>Cytophagia</taxon>
        <taxon>Cytophagales</taxon>
        <taxon>Hymenobacteraceae</taxon>
        <taxon>Nibribacter</taxon>
    </lineage>
</organism>
<dbReference type="Gene3D" id="3.90.550.10">
    <property type="entry name" value="Spore Coat Polysaccharide Biosynthesis Protein SpsA, Chain A"/>
    <property type="match status" value="1"/>
</dbReference>
<name>A0A6P1NXP8_9BACT</name>
<gene>
    <name evidence="6" type="ORF">GU926_03995</name>
</gene>
<feature type="transmembrane region" description="Helical" evidence="4">
    <location>
        <begin position="6"/>
        <end position="24"/>
    </location>
</feature>
<dbReference type="AlphaFoldDB" id="A0A6P1NXP8"/>
<dbReference type="KEGG" id="nib:GU926_03995"/>
<keyword evidence="3 6" id="KW-0808">Transferase</keyword>
<evidence type="ECO:0000256" key="1">
    <source>
        <dbReference type="ARBA" id="ARBA00006739"/>
    </source>
</evidence>
<feature type="transmembrane region" description="Helical" evidence="4">
    <location>
        <begin position="267"/>
        <end position="289"/>
    </location>
</feature>
<evidence type="ECO:0000256" key="3">
    <source>
        <dbReference type="ARBA" id="ARBA00022679"/>
    </source>
</evidence>
<dbReference type="InterPro" id="IPR001173">
    <property type="entry name" value="Glyco_trans_2-like"/>
</dbReference>
<evidence type="ECO:0000313" key="7">
    <source>
        <dbReference type="Proteomes" id="UP000464214"/>
    </source>
</evidence>
<feature type="transmembrane region" description="Helical" evidence="4">
    <location>
        <begin position="295"/>
        <end position="314"/>
    </location>
</feature>
<evidence type="ECO:0000313" key="6">
    <source>
        <dbReference type="EMBL" id="QHL86645.1"/>
    </source>
</evidence>
<feature type="transmembrane region" description="Helical" evidence="4">
    <location>
        <begin position="335"/>
        <end position="355"/>
    </location>
</feature>
<sequence>MLFSLVYFVVFFLFFLLVLYFWLFRFKGRSRKQELVANLPKVSILIAARNEEAHILTCLAAIDRLDYPKDKLEVIVGDDRSEDQTRALVEIYRKDKPYLICLAIEENLPGLKGKANVLAQLAHHATSDYFFITDADIEVPRAWVQSLLAEVQQGLAIVTGTTTVKGQNWFARMQSLDWLYSLGLMQVVADRGLPVSCMGNNMVVTRQAYEAVGGFEGLPFSITEDVQLFKHVVQKGFKTGHVFDKSVLALSLPIQSLMELLHQRKRWMLGASQLPWYIWALLVFHSMYYPVWLPFFLHASLGTMALIGGGKVLLQSIFIKKAFKRADVRIGWQDLLYLEGYLLTVSLMLLLYFFLPFKINWKGRLY</sequence>
<feature type="domain" description="Glycosyltransferase 2-like" evidence="5">
    <location>
        <begin position="43"/>
        <end position="211"/>
    </location>
</feature>
<keyword evidence="4" id="KW-1133">Transmembrane helix</keyword>
<dbReference type="PANTHER" id="PTHR43630:SF1">
    <property type="entry name" value="POLY-BETA-1,6-N-ACETYL-D-GLUCOSAMINE SYNTHASE"/>
    <property type="match status" value="1"/>
</dbReference>
<keyword evidence="4" id="KW-0812">Transmembrane</keyword>
<dbReference type="EMBL" id="CP047897">
    <property type="protein sequence ID" value="QHL86645.1"/>
    <property type="molecule type" value="Genomic_DNA"/>
</dbReference>
<dbReference type="InterPro" id="IPR029044">
    <property type="entry name" value="Nucleotide-diphossugar_trans"/>
</dbReference>
<dbReference type="SUPFAM" id="SSF53448">
    <property type="entry name" value="Nucleotide-diphospho-sugar transferases"/>
    <property type="match status" value="1"/>
</dbReference>
<dbReference type="Proteomes" id="UP000464214">
    <property type="component" value="Chromosome"/>
</dbReference>
<evidence type="ECO:0000256" key="2">
    <source>
        <dbReference type="ARBA" id="ARBA00022676"/>
    </source>
</evidence>
<dbReference type="PANTHER" id="PTHR43630">
    <property type="entry name" value="POLY-BETA-1,6-N-ACETYL-D-GLUCOSAMINE SYNTHASE"/>
    <property type="match status" value="1"/>
</dbReference>
<dbReference type="GO" id="GO:0016757">
    <property type="term" value="F:glycosyltransferase activity"/>
    <property type="evidence" value="ECO:0007669"/>
    <property type="project" value="UniProtKB-KW"/>
</dbReference>
<reference evidence="6 7" key="1">
    <citation type="submission" date="2020-01" db="EMBL/GenBank/DDBJ databases">
        <authorList>
            <person name="Kim M."/>
        </authorList>
    </citation>
    <scope>NUCLEOTIDE SEQUENCE [LARGE SCALE GENOMIC DNA]</scope>
    <source>
        <strain evidence="6 7">BT10</strain>
    </source>
</reference>
<dbReference type="Pfam" id="PF00535">
    <property type="entry name" value="Glycos_transf_2"/>
    <property type="match status" value="1"/>
</dbReference>
<accession>A0A6P1NXP8</accession>
<comment type="similarity">
    <text evidence="1">Belongs to the glycosyltransferase 2 family.</text>
</comment>
<dbReference type="RefSeq" id="WP_160689244.1">
    <property type="nucleotide sequence ID" value="NZ_CP047897.1"/>
</dbReference>
<evidence type="ECO:0000259" key="5">
    <source>
        <dbReference type="Pfam" id="PF00535"/>
    </source>
</evidence>
<proteinExistence type="inferred from homology"/>
<keyword evidence="4" id="KW-0472">Membrane</keyword>
<keyword evidence="2" id="KW-0328">Glycosyltransferase</keyword>
<keyword evidence="7" id="KW-1185">Reference proteome</keyword>
<protein>
    <submittedName>
        <fullName evidence="6">Glycosyltransferase</fullName>
    </submittedName>
</protein>
<evidence type="ECO:0000256" key="4">
    <source>
        <dbReference type="SAM" id="Phobius"/>
    </source>
</evidence>